<evidence type="ECO:0000313" key="1">
    <source>
        <dbReference type="EMBL" id="QNO47868.1"/>
    </source>
</evidence>
<proteinExistence type="predicted"/>
<name>A0A7G9YIN4_9EURY</name>
<protein>
    <submittedName>
        <fullName evidence="1">Uncharacterized protein</fullName>
    </submittedName>
</protein>
<gene>
    <name evidence="1" type="ORF">DJFEGNLO_00022</name>
</gene>
<dbReference type="EMBL" id="MT631280">
    <property type="protein sequence ID" value="QNO47868.1"/>
    <property type="molecule type" value="Genomic_DNA"/>
</dbReference>
<sequence>MQDRQSVEQSDATIAAHISSIERCGIARGGAATGCDYKRDRGVCEGEFAVRVVVVFLWRGGSSRLHEREAVDTFAAGDRVWVFADAVAV</sequence>
<accession>A0A7G9YIN4</accession>
<reference evidence="1" key="1">
    <citation type="submission" date="2020-06" db="EMBL/GenBank/DDBJ databases">
        <title>Unique genomic features of the anaerobic methanotrophic archaea.</title>
        <authorList>
            <person name="Chadwick G.L."/>
            <person name="Skennerton C.T."/>
            <person name="Laso-Perez R."/>
            <person name="Leu A.O."/>
            <person name="Speth D.R."/>
            <person name="Yu H."/>
            <person name="Morgan-Lang C."/>
            <person name="Hatzenpichler R."/>
            <person name="Goudeau D."/>
            <person name="Malmstrom R."/>
            <person name="Brazelton W.J."/>
            <person name="Woyke T."/>
            <person name="Hallam S.J."/>
            <person name="Tyson G.W."/>
            <person name="Wegener G."/>
            <person name="Boetius A."/>
            <person name="Orphan V."/>
        </authorList>
    </citation>
    <scope>NUCLEOTIDE SEQUENCE</scope>
</reference>
<dbReference type="AlphaFoldDB" id="A0A7G9YIN4"/>
<organism evidence="1">
    <name type="scientific">Candidatus Methanogaster sp. ANME-2c ERB4</name>
    <dbReference type="NCBI Taxonomy" id="2759911"/>
    <lineage>
        <taxon>Archaea</taxon>
        <taxon>Methanobacteriati</taxon>
        <taxon>Methanobacteriota</taxon>
        <taxon>Stenosarchaea group</taxon>
        <taxon>Methanomicrobia</taxon>
        <taxon>Methanosarcinales</taxon>
        <taxon>ANME-2 cluster</taxon>
        <taxon>Candidatus Methanogasteraceae</taxon>
        <taxon>Candidatus Methanogaster</taxon>
    </lineage>
</organism>